<evidence type="ECO:0008006" key="4">
    <source>
        <dbReference type="Google" id="ProtNLM"/>
    </source>
</evidence>
<dbReference type="Proteomes" id="UP001215461">
    <property type="component" value="Unassembled WGS sequence"/>
</dbReference>
<feature type="transmembrane region" description="Helical" evidence="1">
    <location>
        <begin position="404"/>
        <end position="425"/>
    </location>
</feature>
<feature type="transmembrane region" description="Helical" evidence="1">
    <location>
        <begin position="243"/>
        <end position="259"/>
    </location>
</feature>
<comment type="caution">
    <text evidence="2">The sequence shown here is derived from an EMBL/GenBank/DDBJ whole genome shotgun (WGS) entry which is preliminary data.</text>
</comment>
<dbReference type="EMBL" id="JAANXN010000002">
    <property type="protein sequence ID" value="MDF8370334.1"/>
    <property type="molecule type" value="Genomic_DNA"/>
</dbReference>
<feature type="transmembrane region" description="Helical" evidence="1">
    <location>
        <begin position="83"/>
        <end position="104"/>
    </location>
</feature>
<proteinExistence type="predicted"/>
<organism evidence="2 3">
    <name type="scientific">Weissella paramesenteroides</name>
    <name type="common">Leuconostoc paramesenteroides</name>
    <dbReference type="NCBI Taxonomy" id="1249"/>
    <lineage>
        <taxon>Bacteria</taxon>
        <taxon>Bacillati</taxon>
        <taxon>Bacillota</taxon>
        <taxon>Bacilli</taxon>
        <taxon>Lactobacillales</taxon>
        <taxon>Lactobacillaceae</taxon>
        <taxon>Weissella</taxon>
    </lineage>
</organism>
<evidence type="ECO:0000313" key="2">
    <source>
        <dbReference type="EMBL" id="MDF8370334.1"/>
    </source>
</evidence>
<dbReference type="KEGG" id="wpa:CO680_04635"/>
<accession>A0ABD4XGB4</accession>
<reference evidence="2 3" key="1">
    <citation type="submission" date="2020-03" db="EMBL/GenBank/DDBJ databases">
        <title>Comparative genomics of Weissella paramesenteroides.</title>
        <authorList>
            <person name="Kant R."/>
            <person name="Takala T."/>
            <person name="Saris P."/>
        </authorList>
    </citation>
    <scope>NUCLEOTIDE SEQUENCE [LARGE SCALE GENOMIC DNA]</scope>
    <source>
        <strain evidence="2 3">SJ27-4</strain>
    </source>
</reference>
<feature type="transmembrane region" description="Helical" evidence="1">
    <location>
        <begin position="189"/>
        <end position="207"/>
    </location>
</feature>
<evidence type="ECO:0000313" key="3">
    <source>
        <dbReference type="Proteomes" id="UP001215461"/>
    </source>
</evidence>
<keyword evidence="1" id="KW-1133">Transmembrane helix</keyword>
<feature type="transmembrane region" description="Helical" evidence="1">
    <location>
        <begin position="365"/>
        <end position="384"/>
    </location>
</feature>
<evidence type="ECO:0000256" key="1">
    <source>
        <dbReference type="SAM" id="Phobius"/>
    </source>
</evidence>
<feature type="transmembrane region" description="Helical" evidence="1">
    <location>
        <begin position="219"/>
        <end position="237"/>
    </location>
</feature>
<feature type="transmembrane region" description="Helical" evidence="1">
    <location>
        <begin position="266"/>
        <end position="284"/>
    </location>
</feature>
<feature type="transmembrane region" description="Helical" evidence="1">
    <location>
        <begin position="124"/>
        <end position="144"/>
    </location>
</feature>
<dbReference type="RefSeq" id="WP_002827436.1">
    <property type="nucleotide sequence ID" value="NZ_CABKOP010000013.1"/>
</dbReference>
<dbReference type="AlphaFoldDB" id="A0ABD4XGB4"/>
<gene>
    <name evidence="2" type="ORF">G9403_01500</name>
</gene>
<feature type="transmembrane region" description="Helical" evidence="1">
    <location>
        <begin position="58"/>
        <end position="77"/>
    </location>
</feature>
<keyword evidence="1" id="KW-0472">Membrane</keyword>
<sequence length="459" mass="52752">MVNWLMPFAILPKTYTFFFFDLFSQIAVVVFGLFILVKLYLQPTQLEDVLPKTSTLRIWGVFVVVQLILMTYESFVVGATTRVYGLLHGLLMFIQVILSIWMAYTIQKMLIRSYDDAIKFMKSVVITMAVYLGVIVLPQILYLFGFTSLTHWINPIAHLFERHWENRNFYDNGSYVTTSMRVNGFEPEAAYLALLVGIAFSPFLLMLIQEPLRAFKNRWIYWTAIILGAASLGVLLLAKTTTGFLLIGILALVYWLAAPKKQKISLFFLGIIAVIGVALTYITVPSVHNLLNTWIFQKGGTDNRLGGTIALIRTWLQHPLFGVGYGYEGQYIVDNLPAWSKNNFEYMQVYQHQAYPILNDTFGWLARYGLVFFLIFIWLLFGLVKRSLVVLKELSGKFDQRSMFYRVSIKAFYMTIITVAVVSSVTPSNVVSWPILLMLFFYWRVIHIAENDVFAKESE</sequence>
<protein>
    <recommendedName>
        <fullName evidence="4">O-antigen ligase family protein</fullName>
    </recommendedName>
</protein>
<feature type="transmembrane region" description="Helical" evidence="1">
    <location>
        <begin position="431"/>
        <end position="449"/>
    </location>
</feature>
<keyword evidence="1" id="KW-0812">Transmembrane</keyword>
<feature type="transmembrane region" description="Helical" evidence="1">
    <location>
        <begin position="15"/>
        <end position="37"/>
    </location>
</feature>
<name>A0ABD4XGB4_WEIPA</name>